<dbReference type="Proteomes" id="UP000199548">
    <property type="component" value="Unassembled WGS sequence"/>
</dbReference>
<dbReference type="STRING" id="420953.SAMN05192543_104335"/>
<evidence type="ECO:0000256" key="1">
    <source>
        <dbReference type="SAM" id="MobiDB-lite"/>
    </source>
</evidence>
<feature type="compositionally biased region" description="Low complexity" evidence="1">
    <location>
        <begin position="50"/>
        <end position="83"/>
    </location>
</feature>
<feature type="compositionally biased region" description="Low complexity" evidence="1">
    <location>
        <begin position="94"/>
        <end position="110"/>
    </location>
</feature>
<sequence>MRTPPDCFNHKDAQMNGDALSRATPVALALFAAVALTACSPDDAGSASGNTPVNAATNAAPRPTPARSDTQQTPVVAAAAATPAAPPSWSTALDAPPSNSSSNDTPSAILSAQASLAADSKQVTPVMHFAPGDNSN</sequence>
<gene>
    <name evidence="2" type="ORF">SAMN05192543_104335</name>
</gene>
<organism evidence="2 3">
    <name type="scientific">Paraburkholderia megapolitana</name>
    <dbReference type="NCBI Taxonomy" id="420953"/>
    <lineage>
        <taxon>Bacteria</taxon>
        <taxon>Pseudomonadati</taxon>
        <taxon>Pseudomonadota</taxon>
        <taxon>Betaproteobacteria</taxon>
        <taxon>Burkholderiales</taxon>
        <taxon>Burkholderiaceae</taxon>
        <taxon>Paraburkholderia</taxon>
    </lineage>
</organism>
<accession>A0A1I3LC08</accession>
<reference evidence="2 3" key="1">
    <citation type="submission" date="2016-10" db="EMBL/GenBank/DDBJ databases">
        <authorList>
            <person name="de Groot N.N."/>
        </authorList>
    </citation>
    <scope>NUCLEOTIDE SEQUENCE [LARGE SCALE GENOMIC DNA]</scope>
    <source>
        <strain evidence="2 3">LMG 23650</strain>
    </source>
</reference>
<keyword evidence="3" id="KW-1185">Reference proteome</keyword>
<name>A0A1I3LC08_9BURK</name>
<evidence type="ECO:0000313" key="2">
    <source>
        <dbReference type="EMBL" id="SFI82036.1"/>
    </source>
</evidence>
<feature type="region of interest" description="Disordered" evidence="1">
    <location>
        <begin position="41"/>
        <end position="110"/>
    </location>
</feature>
<dbReference type="AlphaFoldDB" id="A0A1I3LC08"/>
<dbReference type="EMBL" id="FOQU01000004">
    <property type="protein sequence ID" value="SFI82036.1"/>
    <property type="molecule type" value="Genomic_DNA"/>
</dbReference>
<protein>
    <submittedName>
        <fullName evidence="2">Uncharacterized protein</fullName>
    </submittedName>
</protein>
<evidence type="ECO:0000313" key="3">
    <source>
        <dbReference type="Proteomes" id="UP000199548"/>
    </source>
</evidence>
<proteinExistence type="predicted"/>